<dbReference type="Gene3D" id="3.40.50.300">
    <property type="entry name" value="P-loop containing nucleotide triphosphate hydrolases"/>
    <property type="match status" value="1"/>
</dbReference>
<evidence type="ECO:0000256" key="3">
    <source>
        <dbReference type="ARBA" id="ARBA00022840"/>
    </source>
</evidence>
<keyword evidence="1" id="KW-0813">Transport</keyword>
<dbReference type="SMART" id="SM00382">
    <property type="entry name" value="AAA"/>
    <property type="match status" value="1"/>
</dbReference>
<gene>
    <name evidence="5" type="ORF">FDF74_06455</name>
</gene>
<keyword evidence="3 5" id="KW-0067">ATP-binding</keyword>
<dbReference type="InterPro" id="IPR050093">
    <property type="entry name" value="ABC_SmlMolc_Importer"/>
</dbReference>
<dbReference type="InterPro" id="IPR003593">
    <property type="entry name" value="AAA+_ATPase"/>
</dbReference>
<evidence type="ECO:0000259" key="4">
    <source>
        <dbReference type="PROSITE" id="PS50893"/>
    </source>
</evidence>
<dbReference type="EMBL" id="SXDP01000004">
    <property type="protein sequence ID" value="NEZ46854.1"/>
    <property type="molecule type" value="Genomic_DNA"/>
</dbReference>
<comment type="caution">
    <text evidence="5">The sequence shown here is derived from an EMBL/GenBank/DDBJ whole genome shotgun (WGS) entry which is preliminary data.</text>
</comment>
<dbReference type="InterPro" id="IPR003439">
    <property type="entry name" value="ABC_transporter-like_ATP-bd"/>
</dbReference>
<dbReference type="PROSITE" id="PS50893">
    <property type="entry name" value="ABC_TRANSPORTER_2"/>
    <property type="match status" value="1"/>
</dbReference>
<feature type="domain" description="ABC transporter" evidence="4">
    <location>
        <begin position="1"/>
        <end position="231"/>
    </location>
</feature>
<dbReference type="PANTHER" id="PTHR42781">
    <property type="entry name" value="SPERMIDINE/PUTRESCINE IMPORT ATP-BINDING PROTEIN POTA"/>
    <property type="match status" value="1"/>
</dbReference>
<protein>
    <submittedName>
        <fullName evidence="5">ATP-binding cassette domain-containing protein</fullName>
    </submittedName>
</protein>
<dbReference type="RefSeq" id="WP_163249038.1">
    <property type="nucleotide sequence ID" value="NZ_SXDP01000004.1"/>
</dbReference>
<dbReference type="InterPro" id="IPR027417">
    <property type="entry name" value="P-loop_NTPase"/>
</dbReference>
<keyword evidence="6" id="KW-1185">Reference proteome</keyword>
<dbReference type="PANTHER" id="PTHR42781:SF4">
    <property type="entry name" value="SPERMIDINE_PUTRESCINE IMPORT ATP-BINDING PROTEIN POTA"/>
    <property type="match status" value="1"/>
</dbReference>
<dbReference type="Proteomes" id="UP000473885">
    <property type="component" value="Unassembled WGS sequence"/>
</dbReference>
<dbReference type="AlphaFoldDB" id="A0A6M0R9B0"/>
<dbReference type="PROSITE" id="PS00211">
    <property type="entry name" value="ABC_TRANSPORTER_1"/>
    <property type="match status" value="1"/>
</dbReference>
<name>A0A6M0R9B0_9CLOT</name>
<sequence>MFIISNLSLSISKFSLKNINLTLNSGEYFVLLGKSGVGKTVFLETIAGRYNIGEGSMKFQGQELSTLSPEKRGIGFVYQNYELFPHMRVSENIGFALKLRKFPKKEIEYKIDEMLETLSISYLKNRYPKNLSGGEKQRVAIARALIIFPKLLLLDEPMSALDYLTKDSLKIMLKDIHIKFNPTVIHVTHDIDEALFFADKIGIMKNNTISNVLSVDASIKSKGREFLYEYI</sequence>
<dbReference type="GO" id="GO:0016887">
    <property type="term" value="F:ATP hydrolysis activity"/>
    <property type="evidence" value="ECO:0007669"/>
    <property type="project" value="InterPro"/>
</dbReference>
<keyword evidence="2" id="KW-0547">Nucleotide-binding</keyword>
<dbReference type="GO" id="GO:0005524">
    <property type="term" value="F:ATP binding"/>
    <property type="evidence" value="ECO:0007669"/>
    <property type="project" value="UniProtKB-KW"/>
</dbReference>
<reference evidence="5 6" key="1">
    <citation type="submission" date="2019-04" db="EMBL/GenBank/DDBJ databases">
        <title>Genome sequencing of Clostridium botulinum Groups I-IV and Clostridium butyricum.</title>
        <authorList>
            <person name="Brunt J."/>
            <person name="Van Vliet A.H.M."/>
            <person name="Stringer S.C."/>
            <person name="Carter A.T."/>
            <person name="Peck M.W."/>
        </authorList>
    </citation>
    <scope>NUCLEOTIDE SEQUENCE [LARGE SCALE GENOMIC DNA]</scope>
    <source>
        <strain evidence="5 6">IFR 18/094</strain>
    </source>
</reference>
<proteinExistence type="predicted"/>
<evidence type="ECO:0000313" key="5">
    <source>
        <dbReference type="EMBL" id="NEZ46854.1"/>
    </source>
</evidence>
<dbReference type="InterPro" id="IPR017871">
    <property type="entry name" value="ABC_transporter-like_CS"/>
</dbReference>
<dbReference type="Pfam" id="PF00005">
    <property type="entry name" value="ABC_tran"/>
    <property type="match status" value="1"/>
</dbReference>
<evidence type="ECO:0000256" key="2">
    <source>
        <dbReference type="ARBA" id="ARBA00022741"/>
    </source>
</evidence>
<accession>A0A6M0R9B0</accession>
<evidence type="ECO:0000256" key="1">
    <source>
        <dbReference type="ARBA" id="ARBA00022448"/>
    </source>
</evidence>
<dbReference type="SUPFAM" id="SSF52540">
    <property type="entry name" value="P-loop containing nucleoside triphosphate hydrolases"/>
    <property type="match status" value="1"/>
</dbReference>
<organism evidence="5 6">
    <name type="scientific">Clostridium niameyense</name>
    <dbReference type="NCBI Taxonomy" id="1622073"/>
    <lineage>
        <taxon>Bacteria</taxon>
        <taxon>Bacillati</taxon>
        <taxon>Bacillota</taxon>
        <taxon>Clostridia</taxon>
        <taxon>Eubacteriales</taxon>
        <taxon>Clostridiaceae</taxon>
        <taxon>Clostridium</taxon>
    </lineage>
</organism>
<evidence type="ECO:0000313" key="6">
    <source>
        <dbReference type="Proteomes" id="UP000473885"/>
    </source>
</evidence>